<dbReference type="PROSITE" id="PS50898">
    <property type="entry name" value="RBD"/>
    <property type="match status" value="2"/>
</dbReference>
<keyword evidence="1" id="KW-0343">GTPase activation</keyword>
<comment type="caution">
    <text evidence="5">The sequence shown here is derived from an EMBL/GenBank/DDBJ whole genome shotgun (WGS) entry which is preliminary data.</text>
</comment>
<evidence type="ECO:0000256" key="1">
    <source>
        <dbReference type="ARBA" id="ARBA00022468"/>
    </source>
</evidence>
<dbReference type="PANTHER" id="PTHR45945">
    <property type="entry name" value="REGULATOR OF G-PROTEIN SIGNALING LOCO"/>
    <property type="match status" value="1"/>
</dbReference>
<feature type="domain" description="RBD" evidence="4">
    <location>
        <begin position="357"/>
        <end position="419"/>
    </location>
</feature>
<gene>
    <name evidence="5" type="ORF">KUTeg_005099</name>
</gene>
<dbReference type="InterPro" id="IPR029071">
    <property type="entry name" value="Ubiquitin-like_domsf"/>
</dbReference>
<dbReference type="PRINTS" id="PR01301">
    <property type="entry name" value="RGSPROTEIN"/>
</dbReference>
<dbReference type="Gene3D" id="1.10.196.10">
    <property type="match status" value="1"/>
</dbReference>
<dbReference type="CDD" id="cd01817">
    <property type="entry name" value="RBD1_RGS12_like"/>
    <property type="match status" value="1"/>
</dbReference>
<dbReference type="InterPro" id="IPR003116">
    <property type="entry name" value="RBD_dom"/>
</dbReference>
<evidence type="ECO:0000313" key="6">
    <source>
        <dbReference type="Proteomes" id="UP001217089"/>
    </source>
</evidence>
<feature type="compositionally biased region" description="Basic and acidic residues" evidence="2">
    <location>
        <begin position="287"/>
        <end position="298"/>
    </location>
</feature>
<dbReference type="Gene3D" id="3.10.20.90">
    <property type="entry name" value="Phosphatidylinositol 3-kinase Catalytic Subunit, Chain A, domain 1"/>
    <property type="match status" value="2"/>
</dbReference>
<proteinExistence type="predicted"/>
<dbReference type="EMBL" id="JARBDR010000246">
    <property type="protein sequence ID" value="KAJ8317195.1"/>
    <property type="molecule type" value="Genomic_DNA"/>
</dbReference>
<evidence type="ECO:0000313" key="5">
    <source>
        <dbReference type="EMBL" id="KAJ8317195.1"/>
    </source>
</evidence>
<sequence>MTLLRKKIVSNIDTYLKSSGETNILAKVLLREHLKSTAGPQKEVHRGFHNVKITQNRRWSLVALEQEIANQKFSSAGSVNNINNHVAVEEDPEDEIGRIAGWAVSFDKLLQDKGGLAVFSDFLKQEYSEENIIFWRTCESFKKITDSDKRKAKAKDIFMKHISVKASDPINIEYPTRQDVEKQLDNPNTNMFDVPQQEIFKLMKQDSYPRFIKSELYKMYLMREMEGKSLDLPKDRFQDSSVKEKKEDKKKSSKNKEEKEEKDKEKRRRSLLPWRQKNSKQNLKATSESDLKKSKNDKATGSLSSSTKEREVNNNIQRKPVPGPGIDLSTMRKEVQANTKEVKGGTLDKEEDESNFKFCRVIIPDGSTTVVCAKPGQSIRSVLGKLCDKRGLSIAAVDPLDLSDDISTLGSKEVMIERRVLFRMDLPNRKSIGVKAKPNRSIRDVFKPILNKYGFKLDAINVQLSGKPGLVDVEAEVSSIDNQRVVITTRDESGTKKFYMVIVCFL</sequence>
<feature type="compositionally biased region" description="Basic and acidic residues" evidence="2">
    <location>
        <begin position="232"/>
        <end position="264"/>
    </location>
</feature>
<protein>
    <recommendedName>
        <fullName evidence="7">Regulator of G-protein signaling loco</fullName>
    </recommendedName>
</protein>
<organism evidence="5 6">
    <name type="scientific">Tegillarca granosa</name>
    <name type="common">Malaysian cockle</name>
    <name type="synonym">Anadara granosa</name>
    <dbReference type="NCBI Taxonomy" id="220873"/>
    <lineage>
        <taxon>Eukaryota</taxon>
        <taxon>Metazoa</taxon>
        <taxon>Spiralia</taxon>
        <taxon>Lophotrochozoa</taxon>
        <taxon>Mollusca</taxon>
        <taxon>Bivalvia</taxon>
        <taxon>Autobranchia</taxon>
        <taxon>Pteriomorphia</taxon>
        <taxon>Arcoida</taxon>
        <taxon>Arcoidea</taxon>
        <taxon>Arcidae</taxon>
        <taxon>Tegillarca</taxon>
    </lineage>
</organism>
<dbReference type="CDD" id="cd17067">
    <property type="entry name" value="RBD2_RGS12_like"/>
    <property type="match status" value="1"/>
</dbReference>
<keyword evidence="6" id="KW-1185">Reference proteome</keyword>
<evidence type="ECO:0000259" key="4">
    <source>
        <dbReference type="PROSITE" id="PS50898"/>
    </source>
</evidence>
<reference evidence="5 6" key="1">
    <citation type="submission" date="2022-12" db="EMBL/GenBank/DDBJ databases">
        <title>Chromosome-level genome of Tegillarca granosa.</title>
        <authorList>
            <person name="Kim J."/>
        </authorList>
    </citation>
    <scope>NUCLEOTIDE SEQUENCE [LARGE SCALE GENOMIC DNA]</scope>
    <source>
        <strain evidence="5">Teg-2019</strain>
        <tissue evidence="5">Adductor muscle</tissue>
    </source>
</reference>
<dbReference type="InterPro" id="IPR036305">
    <property type="entry name" value="RGS_sf"/>
</dbReference>
<name>A0ABQ9FIT5_TEGGR</name>
<evidence type="ECO:0008006" key="7">
    <source>
        <dbReference type="Google" id="ProtNLM"/>
    </source>
</evidence>
<dbReference type="SMART" id="SM00455">
    <property type="entry name" value="RBD"/>
    <property type="match status" value="2"/>
</dbReference>
<dbReference type="SUPFAM" id="SSF54236">
    <property type="entry name" value="Ubiquitin-like"/>
    <property type="match status" value="2"/>
</dbReference>
<accession>A0ABQ9FIT5</accession>
<dbReference type="SUPFAM" id="SSF48097">
    <property type="entry name" value="Regulator of G-protein signaling, RGS"/>
    <property type="match status" value="1"/>
</dbReference>
<dbReference type="Pfam" id="PF02196">
    <property type="entry name" value="RBD"/>
    <property type="match status" value="1"/>
</dbReference>
<feature type="region of interest" description="Disordered" evidence="2">
    <location>
        <begin position="232"/>
        <end position="328"/>
    </location>
</feature>
<dbReference type="Gene3D" id="1.10.167.10">
    <property type="entry name" value="Regulator of G-protein Signalling 4, domain 2"/>
    <property type="match status" value="1"/>
</dbReference>
<dbReference type="InterPro" id="IPR046995">
    <property type="entry name" value="RGS10/12/14-like"/>
</dbReference>
<dbReference type="PANTHER" id="PTHR45945:SF3">
    <property type="entry name" value="REGULATOR OF G-PROTEIN SIGNALING LOCO"/>
    <property type="match status" value="1"/>
</dbReference>
<feature type="domain" description="RBD" evidence="4">
    <location>
        <begin position="420"/>
        <end position="490"/>
    </location>
</feature>
<dbReference type="InterPro" id="IPR016137">
    <property type="entry name" value="RGS"/>
</dbReference>
<dbReference type="Pfam" id="PF00615">
    <property type="entry name" value="RGS"/>
    <property type="match status" value="1"/>
</dbReference>
<dbReference type="InterPro" id="IPR044926">
    <property type="entry name" value="RGS_subdomain_2"/>
</dbReference>
<dbReference type="PROSITE" id="PS50132">
    <property type="entry name" value="RGS"/>
    <property type="match status" value="1"/>
</dbReference>
<dbReference type="SMART" id="SM00315">
    <property type="entry name" value="RGS"/>
    <property type="match status" value="1"/>
</dbReference>
<evidence type="ECO:0000256" key="2">
    <source>
        <dbReference type="SAM" id="MobiDB-lite"/>
    </source>
</evidence>
<dbReference type="Proteomes" id="UP001217089">
    <property type="component" value="Unassembled WGS sequence"/>
</dbReference>
<evidence type="ECO:0000259" key="3">
    <source>
        <dbReference type="PROSITE" id="PS50132"/>
    </source>
</evidence>
<dbReference type="InterPro" id="IPR024066">
    <property type="entry name" value="RGS_subdom1/3"/>
</dbReference>
<feature type="domain" description="RGS" evidence="3">
    <location>
        <begin position="105"/>
        <end position="221"/>
    </location>
</feature>